<evidence type="ECO:0000256" key="3">
    <source>
        <dbReference type="ARBA" id="ARBA00023125"/>
    </source>
</evidence>
<dbReference type="InterPro" id="IPR011990">
    <property type="entry name" value="TPR-like_helical_dom_sf"/>
</dbReference>
<dbReference type="CDD" id="cd15831">
    <property type="entry name" value="BTAD"/>
    <property type="match status" value="1"/>
</dbReference>
<gene>
    <name evidence="8" type="ORF">GA0070213_11847</name>
</gene>
<dbReference type="Gene3D" id="3.40.50.300">
    <property type="entry name" value="P-loop containing nucleotide triphosphate hydrolases"/>
    <property type="match status" value="1"/>
</dbReference>
<dbReference type="InterPro" id="IPR027417">
    <property type="entry name" value="P-loop_NTPase"/>
</dbReference>
<dbReference type="GO" id="GO:0000160">
    <property type="term" value="P:phosphorelay signal transduction system"/>
    <property type="evidence" value="ECO:0007669"/>
    <property type="project" value="InterPro"/>
</dbReference>
<dbReference type="AlphaFoldDB" id="A0A1C5K3T8"/>
<dbReference type="RefSeq" id="WP_175441523.1">
    <property type="nucleotide sequence ID" value="NZ_FMDM01000018.1"/>
</dbReference>
<dbReference type="STRING" id="745366.GA0070213_11847"/>
<feature type="region of interest" description="Disordered" evidence="6">
    <location>
        <begin position="610"/>
        <end position="651"/>
    </location>
</feature>
<feature type="compositionally biased region" description="Pro residues" evidence="6">
    <location>
        <begin position="272"/>
        <end position="283"/>
    </location>
</feature>
<dbReference type="InterPro" id="IPR036388">
    <property type="entry name" value="WH-like_DNA-bd_sf"/>
</dbReference>
<dbReference type="EMBL" id="FMDM01000018">
    <property type="protein sequence ID" value="SCG77420.1"/>
    <property type="molecule type" value="Genomic_DNA"/>
</dbReference>
<dbReference type="InterPro" id="IPR051677">
    <property type="entry name" value="AfsR-DnrI-RedD_regulator"/>
</dbReference>
<dbReference type="SUPFAM" id="SSF48452">
    <property type="entry name" value="TPR-like"/>
    <property type="match status" value="1"/>
</dbReference>
<evidence type="ECO:0000256" key="2">
    <source>
        <dbReference type="ARBA" id="ARBA00023015"/>
    </source>
</evidence>
<dbReference type="PROSITE" id="PS51755">
    <property type="entry name" value="OMPR_PHOB"/>
    <property type="match status" value="1"/>
</dbReference>
<dbReference type="Gene3D" id="1.25.40.10">
    <property type="entry name" value="Tetratricopeptide repeat domain"/>
    <property type="match status" value="1"/>
</dbReference>
<sequence>MAVLFTVLGPVGVRHDDLDIDLGGRQQRLVLALLLTRAGSVVSLTELVDMLWDQDPPRSAANVIHRYIGLLRRAIEPDLPVRAVGTYLVRQAAGYRLRADESTLDLLRFRHLVADARQADEPGRAVTLYHRALSLWRGPCAAGLETDMRRQLAFTAVDAERVEVVRDAVDAALLTGDVRLVLPAVREAVGQNPLDEALRARLVLALAADGRQAEALESFQEICRRLSDELGMDPSRELLAAYERVLHQRFAPIATGPAPRRQAGGGDASRPADPPRTPAQLPPDHPFFSGRADALAQAEHLLDEDRRHGRATVALAIDGMPGVGKTTLAIRLGHRLVAAYPDGQLYADLRGFTAKDDPMSATEALRGFLSSLGVPEEAMPTELHALAGLYRSILAGRQVLVMLDNCRSFEQVRHLLPSAPGCLAIVTSRTRITGLITTAGAHPLPLDLPSTDEAREHLARRLGPERVVADPTAVHEIIIRCGRLPLALATVAARAVTHPDRSLAEIADDLADGGRRLDYFGEHLDAELTTVFSGSYRELSPSAARLFRLLARHPDPLTTAAAGSLAAVDPGRARSLMAELVTHRLTQVRSGRYEMHDLLRVYAAGLVDDEDRRREPVPRPARSRPSRSGVATSVRARGPSTTSAPTGGAAR</sequence>
<keyword evidence="9" id="KW-1185">Reference proteome</keyword>
<dbReference type="Pfam" id="PF03704">
    <property type="entry name" value="BTAD"/>
    <property type="match status" value="1"/>
</dbReference>
<dbReference type="InterPro" id="IPR016032">
    <property type="entry name" value="Sig_transdc_resp-reg_C-effctor"/>
</dbReference>
<dbReference type="PANTHER" id="PTHR35807:SF1">
    <property type="entry name" value="TRANSCRIPTIONAL REGULATOR REDD"/>
    <property type="match status" value="1"/>
</dbReference>
<evidence type="ECO:0000256" key="4">
    <source>
        <dbReference type="ARBA" id="ARBA00023163"/>
    </source>
</evidence>
<dbReference type="SMART" id="SM01043">
    <property type="entry name" value="BTAD"/>
    <property type="match status" value="1"/>
</dbReference>
<evidence type="ECO:0000256" key="5">
    <source>
        <dbReference type="PROSITE-ProRule" id="PRU01091"/>
    </source>
</evidence>
<reference evidence="9" key="1">
    <citation type="submission" date="2016-06" db="EMBL/GenBank/DDBJ databases">
        <authorList>
            <person name="Varghese N."/>
            <person name="Submissions Spin"/>
        </authorList>
    </citation>
    <scope>NUCLEOTIDE SEQUENCE [LARGE SCALE GENOMIC DNA]</scope>
    <source>
        <strain evidence="9">DSM 45647</strain>
    </source>
</reference>
<dbReference type="SUPFAM" id="SSF46894">
    <property type="entry name" value="C-terminal effector domain of the bipartite response regulators"/>
    <property type="match status" value="1"/>
</dbReference>
<proteinExistence type="inferred from homology"/>
<evidence type="ECO:0000256" key="6">
    <source>
        <dbReference type="SAM" id="MobiDB-lite"/>
    </source>
</evidence>
<keyword evidence="3 5" id="KW-0238">DNA-binding</keyword>
<dbReference type="Proteomes" id="UP000199360">
    <property type="component" value="Unassembled WGS sequence"/>
</dbReference>
<dbReference type="PANTHER" id="PTHR35807">
    <property type="entry name" value="TRANSCRIPTIONAL REGULATOR REDD-RELATED"/>
    <property type="match status" value="1"/>
</dbReference>
<feature type="region of interest" description="Disordered" evidence="6">
    <location>
        <begin position="253"/>
        <end position="283"/>
    </location>
</feature>
<dbReference type="InterPro" id="IPR005158">
    <property type="entry name" value="BTAD"/>
</dbReference>
<keyword evidence="4" id="KW-0804">Transcription</keyword>
<accession>A0A1C5K3T8</accession>
<dbReference type="SMART" id="SM00862">
    <property type="entry name" value="Trans_reg_C"/>
    <property type="match status" value="1"/>
</dbReference>
<feature type="DNA-binding region" description="OmpR/PhoB-type" evidence="5">
    <location>
        <begin position="1"/>
        <end position="99"/>
    </location>
</feature>
<organism evidence="8 9">
    <name type="scientific">Micromonospora humi</name>
    <dbReference type="NCBI Taxonomy" id="745366"/>
    <lineage>
        <taxon>Bacteria</taxon>
        <taxon>Bacillati</taxon>
        <taxon>Actinomycetota</taxon>
        <taxon>Actinomycetes</taxon>
        <taxon>Micromonosporales</taxon>
        <taxon>Micromonosporaceae</taxon>
        <taxon>Micromonospora</taxon>
    </lineage>
</organism>
<keyword evidence="2" id="KW-0805">Transcription regulation</keyword>
<name>A0A1C5K3T8_9ACTN</name>
<dbReference type="InterPro" id="IPR001867">
    <property type="entry name" value="OmpR/PhoB-type_DNA-bd"/>
</dbReference>
<dbReference type="GO" id="GO:0003677">
    <property type="term" value="F:DNA binding"/>
    <property type="evidence" value="ECO:0007669"/>
    <property type="project" value="UniProtKB-UniRule"/>
</dbReference>
<dbReference type="Gene3D" id="1.10.10.10">
    <property type="entry name" value="Winged helix-like DNA-binding domain superfamily/Winged helix DNA-binding domain"/>
    <property type="match status" value="1"/>
</dbReference>
<dbReference type="PRINTS" id="PR00364">
    <property type="entry name" value="DISEASERSIST"/>
</dbReference>
<evidence type="ECO:0000313" key="8">
    <source>
        <dbReference type="EMBL" id="SCG77420.1"/>
    </source>
</evidence>
<dbReference type="SUPFAM" id="SSF52540">
    <property type="entry name" value="P-loop containing nucleoside triphosphate hydrolases"/>
    <property type="match status" value="1"/>
</dbReference>
<dbReference type="GO" id="GO:0043531">
    <property type="term" value="F:ADP binding"/>
    <property type="evidence" value="ECO:0007669"/>
    <property type="project" value="InterPro"/>
</dbReference>
<evidence type="ECO:0000259" key="7">
    <source>
        <dbReference type="PROSITE" id="PS51755"/>
    </source>
</evidence>
<feature type="domain" description="OmpR/PhoB-type" evidence="7">
    <location>
        <begin position="1"/>
        <end position="99"/>
    </location>
</feature>
<dbReference type="Pfam" id="PF00486">
    <property type="entry name" value="Trans_reg_C"/>
    <property type="match status" value="1"/>
</dbReference>
<evidence type="ECO:0000256" key="1">
    <source>
        <dbReference type="ARBA" id="ARBA00005820"/>
    </source>
</evidence>
<evidence type="ECO:0000313" key="9">
    <source>
        <dbReference type="Proteomes" id="UP000199360"/>
    </source>
</evidence>
<comment type="similarity">
    <text evidence="1">Belongs to the AfsR/DnrI/RedD regulatory family.</text>
</comment>
<protein>
    <submittedName>
        <fullName evidence="8">DNA-binding transcriptional activator of the SARP family</fullName>
    </submittedName>
</protein>
<dbReference type="GO" id="GO:0006355">
    <property type="term" value="P:regulation of DNA-templated transcription"/>
    <property type="evidence" value="ECO:0007669"/>
    <property type="project" value="InterPro"/>
</dbReference>